<gene>
    <name evidence="1" type="ORF">GsuE55_17140</name>
</gene>
<dbReference type="Proteomes" id="UP000501421">
    <property type="component" value="Chromosome"/>
</dbReference>
<keyword evidence="2" id="KW-1185">Reference proteome</keyword>
<protein>
    <submittedName>
        <fullName evidence="1">Uncharacterized protein</fullName>
    </submittedName>
</protein>
<name>A0A679FYS6_9BACL</name>
<reference evidence="2" key="1">
    <citation type="journal article" date="2020" name="Microbiol. Resour. Announc.">
        <title>Complete Genome Sequence of Geobacillus sp. Strain E55-1, Isolated from Mine Geyser in Japan.</title>
        <authorList>
            <person name="Miyazaki K."/>
            <person name="Hase E."/>
            <person name="Tokito N."/>
        </authorList>
    </citation>
    <scope>NUCLEOTIDE SEQUENCE [LARGE SCALE GENOMIC DNA]</scope>
    <source>
        <strain evidence="2">E55-1</strain>
    </source>
</reference>
<organism evidence="1 2">
    <name type="scientific">Geobacillus subterraneus</name>
    <dbReference type="NCBI Taxonomy" id="129338"/>
    <lineage>
        <taxon>Bacteria</taxon>
        <taxon>Bacillati</taxon>
        <taxon>Bacillota</taxon>
        <taxon>Bacilli</taxon>
        <taxon>Bacillales</taxon>
        <taxon>Anoxybacillaceae</taxon>
        <taxon>Geobacillus</taxon>
    </lineage>
</organism>
<evidence type="ECO:0000313" key="2">
    <source>
        <dbReference type="Proteomes" id="UP000501421"/>
    </source>
</evidence>
<accession>A0A679FYS6</accession>
<dbReference type="EMBL" id="AP022557">
    <property type="protein sequence ID" value="BBW96881.1"/>
    <property type="molecule type" value="Genomic_DNA"/>
</dbReference>
<dbReference type="AlphaFoldDB" id="A0A679FYS6"/>
<sequence length="66" mass="7668">MGRDPHRFFFNIIPKEVSHFKQNEVGVVHSLFLLTAKTEASRYIAKEAGEKRLFLLSNGESFERRS</sequence>
<proteinExistence type="predicted"/>
<evidence type="ECO:0000313" key="1">
    <source>
        <dbReference type="EMBL" id="BBW96881.1"/>
    </source>
</evidence>